<feature type="region of interest" description="Disordered" evidence="1">
    <location>
        <begin position="1"/>
        <end position="29"/>
    </location>
</feature>
<name>A0A1G7R6B2_9RHOB</name>
<proteinExistence type="predicted"/>
<accession>A0A1G7R6B2</accession>
<dbReference type="RefSeq" id="WP_074646327.1">
    <property type="nucleotide sequence ID" value="NZ_FNBL01000011.1"/>
</dbReference>
<evidence type="ECO:0000313" key="2">
    <source>
        <dbReference type="EMBL" id="SDG06235.1"/>
    </source>
</evidence>
<dbReference type="EMBL" id="FNBL01000011">
    <property type="protein sequence ID" value="SDG06235.1"/>
    <property type="molecule type" value="Genomic_DNA"/>
</dbReference>
<reference evidence="2 3" key="1">
    <citation type="submission" date="2016-10" db="EMBL/GenBank/DDBJ databases">
        <authorList>
            <person name="de Groot N.N."/>
        </authorList>
    </citation>
    <scope>NUCLEOTIDE SEQUENCE [LARGE SCALE GENOMIC DNA]</scope>
    <source>
        <strain evidence="2 3">DSM 27375</strain>
    </source>
</reference>
<evidence type="ECO:0000256" key="1">
    <source>
        <dbReference type="SAM" id="MobiDB-lite"/>
    </source>
</evidence>
<sequence>MDIQKTPSRQTPTHQTPDAGSQTGTSPLLIPVFDPEWVADHLRDGYWLIMTDVTTSIGKRK</sequence>
<gene>
    <name evidence="2" type="ORF">SAMN04488117_11140</name>
</gene>
<protein>
    <submittedName>
        <fullName evidence="2">Uncharacterized protein</fullName>
    </submittedName>
</protein>
<dbReference type="AlphaFoldDB" id="A0A1G7R6B2"/>
<organism evidence="2 3">
    <name type="scientific">Celeribacter baekdonensis</name>
    <dbReference type="NCBI Taxonomy" id="875171"/>
    <lineage>
        <taxon>Bacteria</taxon>
        <taxon>Pseudomonadati</taxon>
        <taxon>Pseudomonadota</taxon>
        <taxon>Alphaproteobacteria</taxon>
        <taxon>Rhodobacterales</taxon>
        <taxon>Roseobacteraceae</taxon>
        <taxon>Celeribacter</taxon>
    </lineage>
</organism>
<feature type="compositionally biased region" description="Polar residues" evidence="1">
    <location>
        <begin position="1"/>
        <end position="26"/>
    </location>
</feature>
<dbReference type="Proteomes" id="UP000182284">
    <property type="component" value="Unassembled WGS sequence"/>
</dbReference>
<evidence type="ECO:0000313" key="3">
    <source>
        <dbReference type="Proteomes" id="UP000182284"/>
    </source>
</evidence>